<dbReference type="EMBL" id="LDUG01000014">
    <property type="protein sequence ID" value="KVW97854.1"/>
    <property type="molecule type" value="Genomic_DNA"/>
</dbReference>
<reference evidence="1 2" key="1">
    <citation type="journal article" date="2015" name="Appl. Environ. Microbiol.">
        <title>Aerobic and Anaerobic Thiosulfate Oxidation by a Cold-Adapted, Subglacial Chemoautotroph.</title>
        <authorList>
            <person name="Harrold Z.R."/>
            <person name="Skidmore M.L."/>
            <person name="Hamilton T.L."/>
            <person name="Desch L."/>
            <person name="Amada K."/>
            <person name="van Gelder W."/>
            <person name="Glover K."/>
            <person name="Roden E.E."/>
            <person name="Boyd E.S."/>
        </authorList>
    </citation>
    <scope>NUCLEOTIDE SEQUENCE [LARGE SCALE GENOMIC DNA]</scope>
    <source>
        <strain evidence="1 2">RG</strain>
    </source>
</reference>
<dbReference type="NCBIfam" id="NF041551">
    <property type="entry name" value="YlcI_YnfO_N"/>
    <property type="match status" value="1"/>
</dbReference>
<organism evidence="1 2">
    <name type="scientific">Thiobacillus denitrificans</name>
    <dbReference type="NCBI Taxonomy" id="36861"/>
    <lineage>
        <taxon>Bacteria</taxon>
        <taxon>Pseudomonadati</taxon>
        <taxon>Pseudomonadota</taxon>
        <taxon>Betaproteobacteria</taxon>
        <taxon>Nitrosomonadales</taxon>
        <taxon>Thiobacillaceae</taxon>
        <taxon>Thiobacillus</taxon>
    </lineage>
</organism>
<sequence length="93" mass="10401">MKNATLPPLRVDSALRAAAESVLQDGETLSGFVLEAVRLNIKRRETQREFIARGLLARDEAKASGQYVSSVEMLKRLDESLAKARTNQTDRDR</sequence>
<dbReference type="Proteomes" id="UP000064243">
    <property type="component" value="Unassembled WGS sequence"/>
</dbReference>
<name>A0A106BSJ2_THIDE</name>
<evidence type="ECO:0000313" key="2">
    <source>
        <dbReference type="Proteomes" id="UP000064243"/>
    </source>
</evidence>
<dbReference type="PATRIC" id="fig|36861.3.peg.180"/>
<comment type="caution">
    <text evidence="1">The sequence shown here is derived from an EMBL/GenBank/DDBJ whole genome shotgun (WGS) entry which is preliminary data.</text>
</comment>
<evidence type="ECO:0000313" key="1">
    <source>
        <dbReference type="EMBL" id="KVW97854.1"/>
    </source>
</evidence>
<proteinExistence type="predicted"/>
<keyword evidence="2" id="KW-1185">Reference proteome</keyword>
<gene>
    <name evidence="1" type="ORF">ABW22_03660</name>
</gene>
<dbReference type="OrthoDB" id="8400336at2"/>
<protein>
    <submittedName>
        <fullName evidence="1">Prevent-host-death protein</fullName>
    </submittedName>
</protein>
<accession>A0A106BSJ2</accession>
<dbReference type="AlphaFoldDB" id="A0A106BSJ2"/>
<dbReference type="RefSeq" id="WP_059752048.1">
    <property type="nucleotide sequence ID" value="NZ_LDUG01000014.1"/>
</dbReference>